<evidence type="ECO:0000259" key="7">
    <source>
        <dbReference type="Pfam" id="PF17210"/>
    </source>
</evidence>
<feature type="domain" description="DUF11" evidence="6">
    <location>
        <begin position="164"/>
        <end position="285"/>
    </location>
</feature>
<dbReference type="InterPro" id="IPR051417">
    <property type="entry name" value="SDr/BOS_complex"/>
</dbReference>
<feature type="domain" description="SD-repeat containing protein B" evidence="7">
    <location>
        <begin position="1792"/>
        <end position="1862"/>
    </location>
</feature>
<comment type="subcellular location">
    <subcellularLocation>
        <location evidence="1">Secreted</location>
    </subcellularLocation>
</comment>
<gene>
    <name evidence="8" type="ORF">AACH10_03790</name>
</gene>
<protein>
    <submittedName>
        <fullName evidence="8">SdrD B-like domain-containing protein</fullName>
    </submittedName>
</protein>
<feature type="domain" description="DUF11" evidence="6">
    <location>
        <begin position="423"/>
        <end position="526"/>
    </location>
</feature>
<feature type="domain" description="DUF11" evidence="6">
    <location>
        <begin position="2280"/>
        <end position="2378"/>
    </location>
</feature>
<accession>A0ABU9CF59</accession>
<feature type="domain" description="DUF11" evidence="6">
    <location>
        <begin position="1030"/>
        <end position="1163"/>
    </location>
</feature>
<feature type="region of interest" description="Disordered" evidence="4">
    <location>
        <begin position="266"/>
        <end position="287"/>
    </location>
</feature>
<feature type="domain" description="SD-repeat containing protein B" evidence="7">
    <location>
        <begin position="2161"/>
        <end position="2241"/>
    </location>
</feature>
<feature type="domain" description="DUF11" evidence="6">
    <location>
        <begin position="42"/>
        <end position="154"/>
    </location>
</feature>
<feature type="domain" description="SD-repeat containing protein B" evidence="7">
    <location>
        <begin position="1564"/>
        <end position="1622"/>
    </location>
</feature>
<dbReference type="InterPro" id="IPR047589">
    <property type="entry name" value="DUF11_rpt"/>
</dbReference>
<feature type="signal peptide" evidence="5">
    <location>
        <begin position="1"/>
        <end position="36"/>
    </location>
</feature>
<feature type="region of interest" description="Disordered" evidence="4">
    <location>
        <begin position="1982"/>
        <end position="2009"/>
    </location>
</feature>
<feature type="compositionally biased region" description="Polar residues" evidence="4">
    <location>
        <begin position="3039"/>
        <end position="3049"/>
    </location>
</feature>
<feature type="compositionally biased region" description="Polar residues" evidence="4">
    <location>
        <begin position="3007"/>
        <end position="3020"/>
    </location>
</feature>
<dbReference type="Gene3D" id="2.60.40.10">
    <property type="entry name" value="Immunoglobulins"/>
    <property type="match status" value="11"/>
</dbReference>
<feature type="region of interest" description="Disordered" evidence="4">
    <location>
        <begin position="680"/>
        <end position="703"/>
    </location>
</feature>
<feature type="compositionally biased region" description="Polar residues" evidence="4">
    <location>
        <begin position="2102"/>
        <end position="2115"/>
    </location>
</feature>
<dbReference type="PANTHER" id="PTHR23303">
    <property type="entry name" value="CARBOXYPEPTIDASE REGULATORY REGION-CONTAINING"/>
    <property type="match status" value="1"/>
</dbReference>
<sequence>MIEAIRKGGRAAQQRWVAAWRGLVMLAGALPTMALAADPQLSSFVDDDPVVAGARYTYTATVVNNDVDAATQVRLRVTVPAGASFVSAAPASANCVATTATQIDCNLGTVAALGADVRSIVLTWRALGPGPDTINATAVLTSDNDVNSGNNTLTQNTTVREGGDLSLAKTAAPEPVVGGANVTYTLTAANAGPNASGNLVITDNLPPSVSFVSASGSGWTCSHAAGVVTCNRAGPHAVGAAIPPVTLIGTVNAAGGTVTNTATVAPASAGGTADPDNSNNTATADTTVTPGADLRVTKSVTSGTPASAESDVSFRLQPRNAGPATAVNAVVTDTLPAGWTFVSATATGWSCTAAGQVIRCTRASLPTTATDDITVVATAPSNAAVGSGASYTNTATVGADTADPAPGNNTGTASINVLPQSADLGLSKSKTPNPVALGSNLSTTITVRNNGPLRATGPLRVIDRLGSETYVGLGAGSTGWSCVPSGQDVVCDHANSGGLAVNASLPTLTLITQATVAGSLGNVACTGTSVPAGSAASASPPVEGDLNSANDCASASATSTTVRPDLAITKTTSTPTGGDKSVSLSESSATFTLVVSNASATAEGATGVVIEDTLPSGLYISGRTTITAPVATVSGGSTAVFGCAVSGATVTCTQTGGVLARGETVTVPITVNRPFRDGSFTNTATVRNTAEGDPDASNNSASDTLSVAPIADVQMTGKTVLPAAVRAGENATYTLSYRNNGPSVAQDVRITDTMSFPAGDSGLTVVSIASSRSGSTCSIAAGAQLTPAAPAFTCDIGTLADGQTESVTLVVRPNFLAPNLARSFTNIAQITTSSTENPAGGDNGNNSQSATLAVNPAAIDLLVNKVDVPDLVIGGTGDPVPYTDNATFINYRVRVTSAGPSYGTNVRITERMTPPSTATVTFVCDTTVAGGATCNSPPLCSVSNVQSGTGTAIPAFTCDVPAGTATTGSGRGELASGQSKDIFLRFQVNQTPAPRGDVFSNQVTVSANEPETRTDNDTVTETTTTRQRIDLRVTKAASASPVQMRQPFNWVITVANRGPGNSLQTDLSDTLPVGSEATGPVTWTSSAPTATTTTGTCTVAGRAISCALGQLNADGTATITVPVRFTSFPTGGSASNSATVDTDPNKTGAMDVPGGNNTGTATVQVQQSSVSGTVFQDRDRSGSSGGVPQAAASEPRIAGVTLTLTGTDAYGNAVSQTTTTDASGNYSFSGLSPSDANGYTVTETQPAGYVNGPVAPPTSGALAPTAGGSYSAGTGGSGNSSYSAIVLPANTAATQYHFPELRQPSLSGFVYLDLNTNATRDAGSDTGISGATVRLLNASTGAVVATTTTDASGAYAFTGLDPLIAYTLEEPLPASPANLQRSGLNPGLIGGAACASGCTAQPDTPASGTDRIASIDLSAGVDGTLFNFGERVVPLTSISGLVYLDANRDNALGSGESTRIGGVTIRLVQGADCASGTVLQTTTSAADGSWRFDNVTVGQNYLVCETQPAGYGNGNANGTAGSNQISISNLVAGGSSGHLFGETLAAISGSVYQDTGAGTLAHHDNGVRNSGELGIAGVPVRLSGTDANGNAVNLSTTTDADGNFTFDGLAPSSAAGYTLTEGTIPASAGTFADGREAAGSAGGSTAVNDVISAIVLPAGTQATGYTFGELPLAPISGTVYIDRNRNGAADATPTDGRIAGVTLTLYAGTACSGTPLATTRSDSNGNFSFSGFAAGATYTVCETQPAGYADGGVNPGTNSASAVANAITITNLPATGSAGNLFGERVGSLAGGVYLDANHDGTRQSGETGIAGVTVTLTGTDAAGNAVNRSTTTDASGHWSFTDLLAAGPAGYTVTEQTAQPVVTVSGASVTTLNGRSTAGSAGGTATAPGTTPSVISAIALPAGTDATAYQFGEILPVAISGTVFLDLDNNGVQNLPGDTGIAGVTLRITGTDDTGAAVSRSVTTGADGSYSVADLRPGTYTVTEPTQPGGTSNGTTVPGSAGGTATAQATAPSAISGIVLTTPGGAATANNFGEIPSNSAITGRVWLDSDNNGTADAGETGIAGVTLTLTGTDTTGQAVTRSTTTDALGNYRFEALTPGTYTVTEPTQPTSTVDGQVRAGSTGGTATAKGSTPSVISAIALGVAQVSSANDFGEVLAGHIAGRVWGDSNDNGAIDSVESGIANVTLVLTGTDDLGRAVNLTVTTAANGSYAFEGLRPGTYTVTEPTQPAGTLNGQTLAGSLGGTATAVGTTPSAISGIVLPPGGESVANNFAEIGQSPDLRVRKTHDEAIFTVGKAATWRISVRNVGELASSGPYTVTDQLPVGVTLATTPSGNGWVCTGAAGASQFSCSSSTVIGVGSTSADVITAVTTVGAAAAHASPVNNAVMVDGGGELEVRRPSAAERAAMAGNIAALPLCGSVPAYNACRDAAPVQLAASLSGTVWFDVGSSTRVLDAGDKRLPGWGVEVVDPASGQIVARGTTATDGSYQITELTPGIEYAVRFRDPVSQVVMGYPVNGETATGSSGAACPAGTRAAGVATSCVGSGNAQLSVVLAPGQELTQQSLPVDPSGVVYDAGTRTAVPGAVVTLAPSGSCPGWNPVTQIVGATLGGYTVSGNAISMTVGDNGLYQFLFGPLAPASCTFAITVTPPSGYAFPSQALPPLAGPLVPSGAAGTRFAVQPSAAPPTGSDTPYYLSIQTGSGGPDVVNNHIPIDPALPTGITLSKTGDKSVAEVGDSVRYTITVQVTSGPKPRQTTVVDRLPAGFTYIRGTATVDGVAIADPQGGLGPTLAFHLGAIGPSGQAVLKYRVRVGVGAQQGDGINRARAHACGLPAGCVDAGFNPVGGAVATNEGRHAVRVSGGVFATEACVLGKVFVDCNGNHVQDREELGVPGVRLMLSDGTTLISDSEGKYSVCGLPPRSAVIKVDPATLPRGSRLTTSSNRNLGDAGSLWLDLKTGELHRADFIEGSCSNTVLEQVKARRAQGEVRAPETEKQGGPALRFDSKAHGLNTQTSPQQGTDGANQLAPKPRTAAPGAEPMPQRTQTESNVPTPQLPMNRPPPDGRDASQAPDAANAANTAQAQANGGSNGTR</sequence>
<dbReference type="EMBL" id="JBBUTH010000001">
    <property type="protein sequence ID" value="MEK8049354.1"/>
    <property type="molecule type" value="Genomic_DNA"/>
</dbReference>
<feature type="domain" description="DUF11" evidence="6">
    <location>
        <begin position="2721"/>
        <end position="2824"/>
    </location>
</feature>
<feature type="region of interest" description="Disordered" evidence="4">
    <location>
        <begin position="1174"/>
        <end position="1193"/>
    </location>
</feature>
<organism evidence="8 9">
    <name type="scientific">Pseudaquabacterium inlustre</name>
    <dbReference type="NCBI Taxonomy" id="2984192"/>
    <lineage>
        <taxon>Bacteria</taxon>
        <taxon>Pseudomonadati</taxon>
        <taxon>Pseudomonadota</taxon>
        <taxon>Betaproteobacteria</taxon>
        <taxon>Burkholderiales</taxon>
        <taxon>Sphaerotilaceae</taxon>
        <taxon>Pseudaquabacterium</taxon>
    </lineage>
</organism>
<dbReference type="Gene3D" id="2.60.40.740">
    <property type="match status" value="1"/>
</dbReference>
<evidence type="ECO:0000259" key="6">
    <source>
        <dbReference type="Pfam" id="PF01345"/>
    </source>
</evidence>
<evidence type="ECO:0000313" key="9">
    <source>
        <dbReference type="Proteomes" id="UP001365405"/>
    </source>
</evidence>
<dbReference type="Pfam" id="PF01345">
    <property type="entry name" value="DUF11"/>
    <property type="match status" value="9"/>
</dbReference>
<feature type="domain" description="DUF11" evidence="6">
    <location>
        <begin position="293"/>
        <end position="415"/>
    </location>
</feature>
<keyword evidence="9" id="KW-1185">Reference proteome</keyword>
<feature type="compositionally biased region" description="Low complexity" evidence="4">
    <location>
        <begin position="272"/>
        <end position="287"/>
    </location>
</feature>
<dbReference type="PANTHER" id="PTHR23303:SF15">
    <property type="entry name" value="COLOSSIN-A"/>
    <property type="match status" value="1"/>
</dbReference>
<dbReference type="Proteomes" id="UP001365405">
    <property type="component" value="Unassembled WGS sequence"/>
</dbReference>
<dbReference type="InterPro" id="IPR033764">
    <property type="entry name" value="Sdr_B"/>
</dbReference>
<dbReference type="SUPFAM" id="SSF117074">
    <property type="entry name" value="Hypothetical protein PA1324"/>
    <property type="match status" value="11"/>
</dbReference>
<proteinExistence type="predicted"/>
<evidence type="ECO:0000256" key="3">
    <source>
        <dbReference type="ARBA" id="ARBA00022729"/>
    </source>
</evidence>
<dbReference type="InterPro" id="IPR001434">
    <property type="entry name" value="OmcB-like_DUF11"/>
</dbReference>
<evidence type="ECO:0000313" key="8">
    <source>
        <dbReference type="EMBL" id="MEK8049354.1"/>
    </source>
</evidence>
<dbReference type="RefSeq" id="WP_341409022.1">
    <property type="nucleotide sequence ID" value="NZ_JBBUTH010000001.1"/>
</dbReference>
<comment type="caution">
    <text evidence="8">The sequence shown here is derived from an EMBL/GenBank/DDBJ whole genome shotgun (WGS) entry which is preliminary data.</text>
</comment>
<dbReference type="NCBIfam" id="TIGR01451">
    <property type="entry name" value="B_ant_repeat"/>
    <property type="match status" value="5"/>
</dbReference>
<feature type="domain" description="SD-repeat containing protein B" evidence="7">
    <location>
        <begin position="1306"/>
        <end position="1368"/>
    </location>
</feature>
<feature type="domain" description="SD-repeat containing protein B" evidence="7">
    <location>
        <begin position="2042"/>
        <end position="2144"/>
    </location>
</feature>
<feature type="domain" description="SD-repeat containing protein B" evidence="7">
    <location>
        <begin position="1677"/>
        <end position="1763"/>
    </location>
</feature>
<feature type="region of interest" description="Disordered" evidence="4">
    <location>
        <begin position="2979"/>
        <end position="3089"/>
    </location>
</feature>
<feature type="compositionally biased region" description="Polar residues" evidence="4">
    <location>
        <begin position="1982"/>
        <end position="1999"/>
    </location>
</feature>
<keyword evidence="2" id="KW-0964">Secreted</keyword>
<feature type="compositionally biased region" description="Basic and acidic residues" evidence="4">
    <location>
        <begin position="2981"/>
        <end position="2992"/>
    </location>
</feature>
<feature type="domain" description="DUF11" evidence="6">
    <location>
        <begin position="565"/>
        <end position="704"/>
    </location>
</feature>
<feature type="domain" description="DUF11" evidence="6">
    <location>
        <begin position="718"/>
        <end position="852"/>
    </location>
</feature>
<feature type="domain" description="SD-repeat containing protein B" evidence="7">
    <location>
        <begin position="1172"/>
        <end position="1251"/>
    </location>
</feature>
<feature type="domain" description="SD-repeat containing protein B" evidence="7">
    <location>
        <begin position="1437"/>
        <end position="1520"/>
    </location>
</feature>
<feature type="compositionally biased region" description="Low complexity" evidence="4">
    <location>
        <begin position="3064"/>
        <end position="3083"/>
    </location>
</feature>
<evidence type="ECO:0000256" key="2">
    <source>
        <dbReference type="ARBA" id="ARBA00022525"/>
    </source>
</evidence>
<feature type="region of interest" description="Disordered" evidence="4">
    <location>
        <begin position="2102"/>
        <end position="2130"/>
    </location>
</feature>
<reference evidence="8 9" key="1">
    <citation type="submission" date="2024-04" db="EMBL/GenBank/DDBJ databases">
        <title>Novel species of the genus Ideonella isolated from streams.</title>
        <authorList>
            <person name="Lu H."/>
        </authorList>
    </citation>
    <scope>NUCLEOTIDE SEQUENCE [LARGE SCALE GENOMIC DNA]</scope>
    <source>
        <strain evidence="8 9">DXS22W</strain>
    </source>
</reference>
<keyword evidence="3 5" id="KW-0732">Signal</keyword>
<evidence type="ECO:0000256" key="4">
    <source>
        <dbReference type="SAM" id="MobiDB-lite"/>
    </source>
</evidence>
<evidence type="ECO:0000256" key="1">
    <source>
        <dbReference type="ARBA" id="ARBA00004613"/>
    </source>
</evidence>
<evidence type="ECO:0000256" key="5">
    <source>
        <dbReference type="SAM" id="SignalP"/>
    </source>
</evidence>
<dbReference type="Pfam" id="PF17210">
    <property type="entry name" value="SdrD_B"/>
    <property type="match status" value="9"/>
</dbReference>
<name>A0ABU9CF59_9BURK</name>
<dbReference type="InterPro" id="IPR013783">
    <property type="entry name" value="Ig-like_fold"/>
</dbReference>
<feature type="chain" id="PRO_5046238117" evidence="5">
    <location>
        <begin position="37"/>
        <end position="3089"/>
    </location>
</feature>
<feature type="domain" description="SD-repeat containing protein B" evidence="7">
    <location>
        <begin position="1921"/>
        <end position="2001"/>
    </location>
</feature>